<gene>
    <name evidence="9" type="ORF">QYF49_05680</name>
</gene>
<organism evidence="9 10">
    <name type="scientific">Fictibacillus terranigra</name>
    <dbReference type="NCBI Taxonomy" id="3058424"/>
    <lineage>
        <taxon>Bacteria</taxon>
        <taxon>Bacillati</taxon>
        <taxon>Bacillota</taxon>
        <taxon>Bacilli</taxon>
        <taxon>Bacillales</taxon>
        <taxon>Fictibacillaceae</taxon>
        <taxon>Fictibacillus</taxon>
    </lineage>
</organism>
<evidence type="ECO:0000313" key="10">
    <source>
        <dbReference type="Proteomes" id="UP001168694"/>
    </source>
</evidence>
<dbReference type="Proteomes" id="UP001168694">
    <property type="component" value="Unassembled WGS sequence"/>
</dbReference>
<proteinExistence type="predicted"/>
<evidence type="ECO:0000313" key="9">
    <source>
        <dbReference type="EMBL" id="MDN4072520.1"/>
    </source>
</evidence>
<evidence type="ECO:0000256" key="1">
    <source>
        <dbReference type="ARBA" id="ARBA00004651"/>
    </source>
</evidence>
<reference evidence="9" key="1">
    <citation type="submission" date="2023-06" db="EMBL/GenBank/DDBJ databases">
        <title>Draft Genome Sequences of Representative Paenibacillus Polymyxa, Bacillus cereus, Fictibacillus sp., and Brevibacillus agri Strains Isolated from Amazonian Dark Earth.</title>
        <authorList>
            <person name="Pellegrinetti T.A."/>
            <person name="Cunha I.C.M."/>
            <person name="Chaves M.G."/>
            <person name="Freitas A.S."/>
            <person name="Silva A.V.R."/>
            <person name="Tsai S.M."/>
            <person name="Mendes L.W."/>
        </authorList>
    </citation>
    <scope>NUCLEOTIDE SEQUENCE</scope>
    <source>
        <strain evidence="9">CENA-BCM004</strain>
    </source>
</reference>
<dbReference type="InterPro" id="IPR036938">
    <property type="entry name" value="PAP2/HPO_sf"/>
</dbReference>
<dbReference type="PANTHER" id="PTHR14969">
    <property type="entry name" value="SPHINGOSINE-1-PHOSPHATE PHOSPHOHYDROLASE"/>
    <property type="match status" value="1"/>
</dbReference>
<dbReference type="Pfam" id="PF01569">
    <property type="entry name" value="PAP2"/>
    <property type="match status" value="1"/>
</dbReference>
<dbReference type="Gene3D" id="1.20.144.10">
    <property type="entry name" value="Phosphatidic acid phosphatase type 2/haloperoxidase"/>
    <property type="match status" value="1"/>
</dbReference>
<dbReference type="InterPro" id="IPR000326">
    <property type="entry name" value="PAP2/HPO"/>
</dbReference>
<dbReference type="EMBL" id="JAUHLN010000001">
    <property type="protein sequence ID" value="MDN4072520.1"/>
    <property type="molecule type" value="Genomic_DNA"/>
</dbReference>
<feature type="transmembrane region" description="Helical" evidence="7">
    <location>
        <begin position="62"/>
        <end position="79"/>
    </location>
</feature>
<evidence type="ECO:0000256" key="3">
    <source>
        <dbReference type="ARBA" id="ARBA00022692"/>
    </source>
</evidence>
<name>A0ABT8E3N7_9BACL</name>
<dbReference type="PANTHER" id="PTHR14969:SF62">
    <property type="entry name" value="DECAPRENYLPHOSPHORYL-5-PHOSPHORIBOSE PHOSPHATASE RV3807C-RELATED"/>
    <property type="match status" value="1"/>
</dbReference>
<evidence type="ECO:0000256" key="5">
    <source>
        <dbReference type="ARBA" id="ARBA00022989"/>
    </source>
</evidence>
<keyword evidence="6 7" id="KW-0472">Membrane</keyword>
<feature type="transmembrane region" description="Helical" evidence="7">
    <location>
        <begin position="157"/>
        <end position="179"/>
    </location>
</feature>
<evidence type="ECO:0000259" key="8">
    <source>
        <dbReference type="SMART" id="SM00014"/>
    </source>
</evidence>
<evidence type="ECO:0000256" key="6">
    <source>
        <dbReference type="ARBA" id="ARBA00023136"/>
    </source>
</evidence>
<evidence type="ECO:0000256" key="7">
    <source>
        <dbReference type="SAM" id="Phobius"/>
    </source>
</evidence>
<feature type="transmembrane region" description="Helical" evidence="7">
    <location>
        <begin position="114"/>
        <end position="137"/>
    </location>
</feature>
<comment type="caution">
    <text evidence="9">The sequence shown here is derived from an EMBL/GenBank/DDBJ whole genome shotgun (WGS) entry which is preliminary data.</text>
</comment>
<sequence length="183" mass="20220">MARVTGWIYEKECDVFKWVNGRLQHRLLDKYFNVITHLGGATCTILTTLLLLLSVPADLKKFAAAGVLSLVLSHIPVAISKKCYPRKRPYLMIPGTKTFSNPLKDHSFPSGHTTAIFSVIVPLAFIHPGLLAILLPLGLSVGMSRMYLGLHYPTDVLAGMILGISSGIFSVFLFNVYLVPYFL</sequence>
<keyword evidence="5 7" id="KW-1133">Transmembrane helix</keyword>
<feature type="transmembrane region" description="Helical" evidence="7">
    <location>
        <begin position="31"/>
        <end position="56"/>
    </location>
</feature>
<keyword evidence="10" id="KW-1185">Reference proteome</keyword>
<keyword evidence="4" id="KW-0378">Hydrolase</keyword>
<accession>A0ABT8E3N7</accession>
<protein>
    <submittedName>
        <fullName evidence="9">Phosphatase PAP2 family protein</fullName>
    </submittedName>
</protein>
<dbReference type="SMART" id="SM00014">
    <property type="entry name" value="acidPPc"/>
    <property type="match status" value="1"/>
</dbReference>
<dbReference type="CDD" id="cd01610">
    <property type="entry name" value="PAP2_like"/>
    <property type="match status" value="1"/>
</dbReference>
<feature type="domain" description="Phosphatidic acid phosphatase type 2/haloperoxidase" evidence="8">
    <location>
        <begin position="59"/>
        <end position="171"/>
    </location>
</feature>
<evidence type="ECO:0000256" key="2">
    <source>
        <dbReference type="ARBA" id="ARBA00022475"/>
    </source>
</evidence>
<comment type="subcellular location">
    <subcellularLocation>
        <location evidence="1">Cell membrane</location>
        <topology evidence="1">Multi-pass membrane protein</topology>
    </subcellularLocation>
</comment>
<keyword evidence="2" id="KW-1003">Cell membrane</keyword>
<dbReference type="RefSeq" id="WP_290398628.1">
    <property type="nucleotide sequence ID" value="NZ_JAUHLN010000001.1"/>
</dbReference>
<keyword evidence="3 7" id="KW-0812">Transmembrane</keyword>
<dbReference type="SUPFAM" id="SSF48317">
    <property type="entry name" value="Acid phosphatase/Vanadium-dependent haloperoxidase"/>
    <property type="match status" value="1"/>
</dbReference>
<evidence type="ECO:0000256" key="4">
    <source>
        <dbReference type="ARBA" id="ARBA00022801"/>
    </source>
</evidence>